<comment type="caution">
    <text evidence="2">The sequence shown here is derived from an EMBL/GenBank/DDBJ whole genome shotgun (WGS) entry which is preliminary data.</text>
</comment>
<evidence type="ECO:0000313" key="2">
    <source>
        <dbReference type="EMBL" id="KAH0550055.1"/>
    </source>
</evidence>
<protein>
    <submittedName>
        <fullName evidence="2">Uncharacterized protein</fullName>
    </submittedName>
</protein>
<evidence type="ECO:0000256" key="1">
    <source>
        <dbReference type="SAM" id="MobiDB-lite"/>
    </source>
</evidence>
<evidence type="ECO:0000313" key="3">
    <source>
        <dbReference type="Proteomes" id="UP000826195"/>
    </source>
</evidence>
<dbReference type="AlphaFoldDB" id="A0AAV7IBA6"/>
<feature type="region of interest" description="Disordered" evidence="1">
    <location>
        <begin position="1"/>
        <end position="39"/>
    </location>
</feature>
<name>A0AAV7IBA6_COTGL</name>
<reference evidence="2 3" key="1">
    <citation type="journal article" date="2021" name="J. Hered.">
        <title>A chromosome-level genome assembly of the parasitoid wasp, Cotesia glomerata (Hymenoptera: Braconidae).</title>
        <authorList>
            <person name="Pinto B.J."/>
            <person name="Weis J.J."/>
            <person name="Gamble T."/>
            <person name="Ode P.J."/>
            <person name="Paul R."/>
            <person name="Zaspel J.M."/>
        </authorList>
    </citation>
    <scope>NUCLEOTIDE SEQUENCE [LARGE SCALE GENOMIC DNA]</scope>
    <source>
        <strain evidence="2">CgM1</strain>
    </source>
</reference>
<sequence length="126" mass="14632">MPRKCSRSRRSTENVQISRRKKRTQTFNPKTTETDESSFSASAKKFKMQKEILVSRDPSIEYRILNFITVFAAISEYVQSRLSLHFVWYKRMRVDSGAGAACKPLKARELFNVFTGLLDNDNNDNE</sequence>
<keyword evidence="3" id="KW-1185">Reference proteome</keyword>
<accession>A0AAV7IBA6</accession>
<dbReference type="EMBL" id="JAHXZJ010001864">
    <property type="protein sequence ID" value="KAH0550055.1"/>
    <property type="molecule type" value="Genomic_DNA"/>
</dbReference>
<organism evidence="2 3">
    <name type="scientific">Cotesia glomerata</name>
    <name type="common">Lepidopteran parasitic wasp</name>
    <name type="synonym">Apanteles glomeratus</name>
    <dbReference type="NCBI Taxonomy" id="32391"/>
    <lineage>
        <taxon>Eukaryota</taxon>
        <taxon>Metazoa</taxon>
        <taxon>Ecdysozoa</taxon>
        <taxon>Arthropoda</taxon>
        <taxon>Hexapoda</taxon>
        <taxon>Insecta</taxon>
        <taxon>Pterygota</taxon>
        <taxon>Neoptera</taxon>
        <taxon>Endopterygota</taxon>
        <taxon>Hymenoptera</taxon>
        <taxon>Apocrita</taxon>
        <taxon>Ichneumonoidea</taxon>
        <taxon>Braconidae</taxon>
        <taxon>Microgastrinae</taxon>
        <taxon>Cotesia</taxon>
    </lineage>
</organism>
<proteinExistence type="predicted"/>
<dbReference type="Proteomes" id="UP000826195">
    <property type="component" value="Unassembled WGS sequence"/>
</dbReference>
<gene>
    <name evidence="2" type="ORF">KQX54_017117</name>
</gene>